<reference evidence="13 14" key="1">
    <citation type="journal article" date="2016" name="Nat. Commun.">
        <title>Thousands of microbial genomes shed light on interconnected biogeochemical processes in an aquifer system.</title>
        <authorList>
            <person name="Anantharaman K."/>
            <person name="Brown C.T."/>
            <person name="Hug L.A."/>
            <person name="Sharon I."/>
            <person name="Castelle C.J."/>
            <person name="Probst A.J."/>
            <person name="Thomas B.C."/>
            <person name="Singh A."/>
            <person name="Wilkins M.J."/>
            <person name="Karaoz U."/>
            <person name="Brodie E.L."/>
            <person name="Williams K.H."/>
            <person name="Hubbard S.S."/>
            <person name="Banfield J.F."/>
        </authorList>
    </citation>
    <scope>NUCLEOTIDE SEQUENCE [LARGE SCALE GENOMIC DNA]</scope>
</reference>
<evidence type="ECO:0000256" key="4">
    <source>
        <dbReference type="ARBA" id="ARBA00022670"/>
    </source>
</evidence>
<comment type="subcellular location">
    <subcellularLocation>
        <location evidence="2">Membrane</location>
        <topology evidence="2">Multi-pass membrane protein</topology>
    </subcellularLocation>
</comment>
<evidence type="ECO:0000256" key="3">
    <source>
        <dbReference type="ARBA" id="ARBA00007931"/>
    </source>
</evidence>
<comment type="similarity">
    <text evidence="3">Belongs to the peptidase M50B family.</text>
</comment>
<keyword evidence="7" id="KW-0862">Zinc</keyword>
<dbReference type="GO" id="GO:0006508">
    <property type="term" value="P:proteolysis"/>
    <property type="evidence" value="ECO:0007669"/>
    <property type="project" value="UniProtKB-KW"/>
</dbReference>
<evidence type="ECO:0000256" key="11">
    <source>
        <dbReference type="SAM" id="Phobius"/>
    </source>
</evidence>
<comment type="cofactor">
    <cofactor evidence="1">
        <name>Zn(2+)</name>
        <dbReference type="ChEBI" id="CHEBI:29105"/>
    </cofactor>
</comment>
<dbReference type="Proteomes" id="UP000177821">
    <property type="component" value="Unassembled WGS sequence"/>
</dbReference>
<evidence type="ECO:0000259" key="12">
    <source>
        <dbReference type="Pfam" id="PF02163"/>
    </source>
</evidence>
<evidence type="ECO:0000256" key="10">
    <source>
        <dbReference type="ARBA" id="ARBA00023136"/>
    </source>
</evidence>
<dbReference type="GO" id="GO:0016020">
    <property type="term" value="C:membrane"/>
    <property type="evidence" value="ECO:0007669"/>
    <property type="project" value="UniProtKB-SubCell"/>
</dbReference>
<keyword evidence="10 11" id="KW-0472">Membrane</keyword>
<protein>
    <recommendedName>
        <fullName evidence="12">Peptidase M50 domain-containing protein</fullName>
    </recommendedName>
</protein>
<feature type="transmembrane region" description="Helical" evidence="11">
    <location>
        <begin position="158"/>
        <end position="184"/>
    </location>
</feature>
<dbReference type="EMBL" id="MHCX01000010">
    <property type="protein sequence ID" value="OGY30021.1"/>
    <property type="molecule type" value="Genomic_DNA"/>
</dbReference>
<dbReference type="InterPro" id="IPR004387">
    <property type="entry name" value="Pept_M50_Zn"/>
</dbReference>
<evidence type="ECO:0000256" key="6">
    <source>
        <dbReference type="ARBA" id="ARBA00022801"/>
    </source>
</evidence>
<evidence type="ECO:0000256" key="9">
    <source>
        <dbReference type="ARBA" id="ARBA00023049"/>
    </source>
</evidence>
<keyword evidence="6" id="KW-0378">Hydrolase</keyword>
<accession>A0A1G1WR27</accession>
<evidence type="ECO:0000256" key="2">
    <source>
        <dbReference type="ARBA" id="ARBA00004141"/>
    </source>
</evidence>
<evidence type="ECO:0000256" key="1">
    <source>
        <dbReference type="ARBA" id="ARBA00001947"/>
    </source>
</evidence>
<evidence type="ECO:0000313" key="13">
    <source>
        <dbReference type="EMBL" id="OGY30021.1"/>
    </source>
</evidence>
<dbReference type="PANTHER" id="PTHR42837:SF2">
    <property type="entry name" value="MEMBRANE METALLOPROTEASE ARASP2, CHLOROPLASTIC-RELATED"/>
    <property type="match status" value="1"/>
</dbReference>
<feature type="transmembrane region" description="Helical" evidence="11">
    <location>
        <begin position="12"/>
        <end position="31"/>
    </location>
</feature>
<feature type="transmembrane region" description="Helical" evidence="11">
    <location>
        <begin position="311"/>
        <end position="329"/>
    </location>
</feature>
<keyword evidence="8 11" id="KW-1133">Transmembrane helix</keyword>
<dbReference type="AlphaFoldDB" id="A0A1G1WR27"/>
<feature type="domain" description="Peptidase M50" evidence="12">
    <location>
        <begin position="22"/>
        <end position="290"/>
    </location>
</feature>
<dbReference type="GO" id="GO:0004222">
    <property type="term" value="F:metalloendopeptidase activity"/>
    <property type="evidence" value="ECO:0007669"/>
    <property type="project" value="InterPro"/>
</dbReference>
<dbReference type="Pfam" id="PF02163">
    <property type="entry name" value="Peptidase_M50"/>
    <property type="match status" value="1"/>
</dbReference>
<dbReference type="InterPro" id="IPR008915">
    <property type="entry name" value="Peptidase_M50"/>
</dbReference>
<organism evidence="13 14">
    <name type="scientific">Candidatus Woykebacteria bacterium RIFCSPHIGHO2_02_FULL_43_16b</name>
    <dbReference type="NCBI Taxonomy" id="1802601"/>
    <lineage>
        <taxon>Bacteria</taxon>
        <taxon>Candidatus Woykeibacteriota</taxon>
    </lineage>
</organism>
<keyword evidence="9" id="KW-0482">Metalloprotease</keyword>
<evidence type="ECO:0000313" key="14">
    <source>
        <dbReference type="Proteomes" id="UP000177821"/>
    </source>
</evidence>
<keyword evidence="5 11" id="KW-0812">Transmembrane</keyword>
<keyword evidence="4" id="KW-0645">Protease</keyword>
<comment type="caution">
    <text evidence="13">The sequence shown here is derived from an EMBL/GenBank/DDBJ whole genome shotgun (WGS) entry which is preliminary data.</text>
</comment>
<dbReference type="PANTHER" id="PTHR42837">
    <property type="entry name" value="REGULATOR OF SIGMA-E PROTEASE RSEP"/>
    <property type="match status" value="1"/>
</dbReference>
<evidence type="ECO:0000256" key="8">
    <source>
        <dbReference type="ARBA" id="ARBA00022989"/>
    </source>
</evidence>
<feature type="transmembrane region" description="Helical" evidence="11">
    <location>
        <begin position="126"/>
        <end position="146"/>
    </location>
</feature>
<sequence>MLSRRQIRRSSLDSTTAILLVFFVVFPIFLVPHEYGHMVLSLRNGIKVKSFNLGAPMPVLVYRPVASRAKYKWCPLGIYWWMWRHEVQNFSLGFSPYFIGGYVDIDRKSFESAPLRAKILGLVGGPLGNLITSTALVTVVVYSYVLTHAVITGTFVELVWRTCLFFVIIPVGFFVAGFIGMLIIWFPPTFLLVLCLGGFLLVKSPIGASAISVVGPLGSVQLVSKTLSDNLEFHKVLIIIALYTFFMGFINSMPIPGLDGGYIWLAILGHRFKRNDNWENIEKKSSHLGLWLILGLLIVGLWMDITSYTLPLLVALISPTIGYYLWVIVKKLGASRHKFRNKAESSKIVNLMD</sequence>
<name>A0A1G1WR27_9BACT</name>
<proteinExistence type="inferred from homology"/>
<evidence type="ECO:0000256" key="5">
    <source>
        <dbReference type="ARBA" id="ARBA00022692"/>
    </source>
</evidence>
<evidence type="ECO:0000256" key="7">
    <source>
        <dbReference type="ARBA" id="ARBA00022833"/>
    </source>
</evidence>
<feature type="transmembrane region" description="Helical" evidence="11">
    <location>
        <begin position="288"/>
        <end position="305"/>
    </location>
</feature>
<feature type="transmembrane region" description="Helical" evidence="11">
    <location>
        <begin position="237"/>
        <end position="267"/>
    </location>
</feature>
<gene>
    <name evidence="13" type="ORF">A3J50_02985</name>
</gene>